<dbReference type="EMBL" id="BARU01002383">
    <property type="protein sequence ID" value="GAH27515.1"/>
    <property type="molecule type" value="Genomic_DNA"/>
</dbReference>
<gene>
    <name evidence="2" type="ORF">S03H2_05652</name>
</gene>
<dbReference type="SUPFAM" id="SSF111283">
    <property type="entry name" value="Putative modulator of DNA gyrase, PmbA/TldD"/>
    <property type="match status" value="1"/>
</dbReference>
<feature type="domain" description="Metalloprotease TldD/E N-terminal" evidence="1">
    <location>
        <begin position="15"/>
        <end position="77"/>
    </location>
</feature>
<dbReference type="InterPro" id="IPR047657">
    <property type="entry name" value="PmbA"/>
</dbReference>
<organism evidence="2">
    <name type="scientific">marine sediment metagenome</name>
    <dbReference type="NCBI Taxonomy" id="412755"/>
    <lineage>
        <taxon>unclassified sequences</taxon>
        <taxon>metagenomes</taxon>
        <taxon>ecological metagenomes</taxon>
    </lineage>
</organism>
<dbReference type="Pfam" id="PF01523">
    <property type="entry name" value="PmbA_TldD_1st"/>
    <property type="match status" value="1"/>
</dbReference>
<dbReference type="InterPro" id="IPR002510">
    <property type="entry name" value="Metalloprtase-TldD/E_N"/>
</dbReference>
<evidence type="ECO:0000313" key="2">
    <source>
        <dbReference type="EMBL" id="GAH27515.1"/>
    </source>
</evidence>
<comment type="caution">
    <text evidence="2">The sequence shown here is derived from an EMBL/GenBank/DDBJ whole genome shotgun (WGS) entry which is preliminary data.</text>
</comment>
<dbReference type="InterPro" id="IPR036059">
    <property type="entry name" value="TldD/PmbA_sf"/>
</dbReference>
<sequence length="83" mass="9130">MENILAQAAKVAEEAEVFVVSSEETQVQFESNRLKHLQTKQQTSAALRIVKQGRIGYATTTRLGDSHNLVNNAVETARFGMPA</sequence>
<feature type="non-terminal residue" evidence="2">
    <location>
        <position position="83"/>
    </location>
</feature>
<accession>X1F4P7</accession>
<dbReference type="InterPro" id="IPR035068">
    <property type="entry name" value="TldD/PmbA_N"/>
</dbReference>
<dbReference type="Gene3D" id="3.30.2290.10">
    <property type="entry name" value="PmbA/TldD superfamily"/>
    <property type="match status" value="1"/>
</dbReference>
<name>X1F4P7_9ZZZZ</name>
<dbReference type="AlphaFoldDB" id="X1F4P7"/>
<dbReference type="GO" id="GO:0006508">
    <property type="term" value="P:proteolysis"/>
    <property type="evidence" value="ECO:0007669"/>
    <property type="project" value="InterPro"/>
</dbReference>
<reference evidence="2" key="1">
    <citation type="journal article" date="2014" name="Front. Microbiol.">
        <title>High frequency of phylogenetically diverse reductive dehalogenase-homologous genes in deep subseafloor sedimentary metagenomes.</title>
        <authorList>
            <person name="Kawai M."/>
            <person name="Futagami T."/>
            <person name="Toyoda A."/>
            <person name="Takaki Y."/>
            <person name="Nishi S."/>
            <person name="Hori S."/>
            <person name="Arai W."/>
            <person name="Tsubouchi T."/>
            <person name="Morono Y."/>
            <person name="Uchiyama I."/>
            <person name="Ito T."/>
            <person name="Fujiyama A."/>
            <person name="Inagaki F."/>
            <person name="Takami H."/>
        </authorList>
    </citation>
    <scope>NUCLEOTIDE SEQUENCE</scope>
    <source>
        <strain evidence="2">Expedition CK06-06</strain>
    </source>
</reference>
<dbReference type="PANTHER" id="PTHR43421:SF1">
    <property type="entry name" value="METALLOPROTEASE PMBA"/>
    <property type="match status" value="1"/>
</dbReference>
<protein>
    <recommendedName>
        <fullName evidence="1">Metalloprotease TldD/E N-terminal domain-containing protein</fullName>
    </recommendedName>
</protein>
<proteinExistence type="predicted"/>
<evidence type="ECO:0000259" key="1">
    <source>
        <dbReference type="Pfam" id="PF01523"/>
    </source>
</evidence>
<dbReference type="GO" id="GO:0008237">
    <property type="term" value="F:metallopeptidase activity"/>
    <property type="evidence" value="ECO:0007669"/>
    <property type="project" value="InterPro"/>
</dbReference>
<dbReference type="GO" id="GO:0005829">
    <property type="term" value="C:cytosol"/>
    <property type="evidence" value="ECO:0007669"/>
    <property type="project" value="TreeGrafter"/>
</dbReference>
<dbReference type="PANTHER" id="PTHR43421">
    <property type="entry name" value="METALLOPROTEASE PMBA"/>
    <property type="match status" value="1"/>
</dbReference>